<proteinExistence type="predicted"/>
<dbReference type="AlphaFoldDB" id="A0A552PPG3"/>
<dbReference type="Proteomes" id="UP000317165">
    <property type="component" value="Unassembled WGS sequence"/>
</dbReference>
<accession>A0A552PPG3</accession>
<evidence type="ECO:0000313" key="2">
    <source>
        <dbReference type="EMBL" id="TRV58822.1"/>
    </source>
</evidence>
<organism evidence="2 3">
    <name type="scientific">Microcystis panniformis Mp_MB_F_20051200_S9</name>
    <dbReference type="NCBI Taxonomy" id="2486223"/>
    <lineage>
        <taxon>Bacteria</taxon>
        <taxon>Bacillati</taxon>
        <taxon>Cyanobacteriota</taxon>
        <taxon>Cyanophyceae</taxon>
        <taxon>Oscillatoriophycideae</taxon>
        <taxon>Chroococcales</taxon>
        <taxon>Microcystaceae</taxon>
        <taxon>Microcystis</taxon>
    </lineage>
</organism>
<evidence type="ECO:0000256" key="1">
    <source>
        <dbReference type="SAM" id="MobiDB-lite"/>
    </source>
</evidence>
<sequence>MSSQSGGISQSNTGSMSGGMQASIGDNTQQVMHSQTSQPQGLSKEEVRELLDQLKEIVRDSLMPESFKKKAESRLESVIHEVEEEETDKQLVGGNLKRVAEVFEDAGKAVESGTNLLGKVEPIFRKLLGWLGLAKGFFGFC</sequence>
<gene>
    <name evidence="2" type="ORF">EWV53_18100</name>
</gene>
<dbReference type="EMBL" id="SFAC01000213">
    <property type="protein sequence ID" value="TRV58822.1"/>
    <property type="molecule type" value="Genomic_DNA"/>
</dbReference>
<reference evidence="2 3" key="1">
    <citation type="submission" date="2019-01" db="EMBL/GenBank/DDBJ databases">
        <title>Coherence of Microcystis species and biogeography revealed through population genomics.</title>
        <authorList>
            <person name="Perez-Carrascal O.M."/>
            <person name="Terrat Y."/>
            <person name="Giani A."/>
            <person name="Fortin N."/>
            <person name="Tromas N."/>
            <person name="Shapiro B.J."/>
        </authorList>
    </citation>
    <scope>NUCLEOTIDE SEQUENCE [LARGE SCALE GENOMIC DNA]</scope>
    <source>
        <strain evidence="2">Mp_MB_F_20051200_S9</strain>
    </source>
</reference>
<name>A0A552PPG3_9CHRO</name>
<protein>
    <submittedName>
        <fullName evidence="2">Uncharacterized protein</fullName>
    </submittedName>
</protein>
<feature type="region of interest" description="Disordered" evidence="1">
    <location>
        <begin position="1"/>
        <end position="46"/>
    </location>
</feature>
<comment type="caution">
    <text evidence="2">The sequence shown here is derived from an EMBL/GenBank/DDBJ whole genome shotgun (WGS) entry which is preliminary data.</text>
</comment>
<evidence type="ECO:0000313" key="3">
    <source>
        <dbReference type="Proteomes" id="UP000317165"/>
    </source>
</evidence>
<feature type="compositionally biased region" description="Polar residues" evidence="1">
    <location>
        <begin position="1"/>
        <end position="41"/>
    </location>
</feature>